<evidence type="ECO:0000313" key="2">
    <source>
        <dbReference type="Proteomes" id="UP000579250"/>
    </source>
</evidence>
<keyword evidence="2" id="KW-1185">Reference proteome</keyword>
<evidence type="ECO:0000313" key="1">
    <source>
        <dbReference type="EMBL" id="NKZ05261.1"/>
    </source>
</evidence>
<gene>
    <name evidence="1" type="ORF">HGB48_16115</name>
</gene>
<organism evidence="1 2">
    <name type="scientific">Actinomadura latina</name>
    <dbReference type="NCBI Taxonomy" id="163603"/>
    <lineage>
        <taxon>Bacteria</taxon>
        <taxon>Bacillati</taxon>
        <taxon>Actinomycetota</taxon>
        <taxon>Actinomycetes</taxon>
        <taxon>Streptosporangiales</taxon>
        <taxon>Thermomonosporaceae</taxon>
        <taxon>Actinomadura</taxon>
    </lineage>
</organism>
<dbReference type="EMBL" id="JAAXPI010000019">
    <property type="protein sequence ID" value="NKZ05261.1"/>
    <property type="molecule type" value="Genomic_DNA"/>
</dbReference>
<dbReference type="AlphaFoldDB" id="A0A846YYX5"/>
<sequence>MSMNGDREFEVELEAEIKVELTMVQSSGAEEAAGAPPSEWLFDPADAERDEAGLRNLLGALEALEGDT</sequence>
<dbReference type="Proteomes" id="UP000579250">
    <property type="component" value="Unassembled WGS sequence"/>
</dbReference>
<protein>
    <submittedName>
        <fullName evidence="1">Uncharacterized protein</fullName>
    </submittedName>
</protein>
<name>A0A846YYX5_9ACTN</name>
<comment type="caution">
    <text evidence="1">The sequence shown here is derived from an EMBL/GenBank/DDBJ whole genome shotgun (WGS) entry which is preliminary data.</text>
</comment>
<reference evidence="1 2" key="1">
    <citation type="submission" date="2020-04" db="EMBL/GenBank/DDBJ databases">
        <title>MicrobeNet Type strains.</title>
        <authorList>
            <person name="Nicholson A.C."/>
        </authorList>
    </citation>
    <scope>NUCLEOTIDE SEQUENCE [LARGE SCALE GENOMIC DNA]</scope>
    <source>
        <strain evidence="1 2">ATCC BAA-277</strain>
    </source>
</reference>
<accession>A0A846YYX5</accession>
<proteinExistence type="predicted"/>